<dbReference type="InterPro" id="IPR023367">
    <property type="entry name" value="Peptidase_M42_dom2"/>
</dbReference>
<feature type="binding site" evidence="8">
    <location>
        <position position="208"/>
    </location>
    <ligand>
        <name>Zn(2+)</name>
        <dbReference type="ChEBI" id="CHEBI:29105"/>
        <label>2</label>
    </ligand>
</feature>
<dbReference type="InterPro" id="IPR051464">
    <property type="entry name" value="Peptidase_M42_aminopept"/>
</dbReference>
<dbReference type="EMBL" id="PUUG01000101">
    <property type="protein sequence ID" value="PQP79093.1"/>
    <property type="molecule type" value="Genomic_DNA"/>
</dbReference>
<dbReference type="InterPro" id="IPR008007">
    <property type="entry name" value="Peptidase_M42"/>
</dbReference>
<name>A0A2S8NSX8_9MOLU</name>
<protein>
    <submittedName>
        <fullName evidence="9">Peptidase M28</fullName>
    </submittedName>
</protein>
<evidence type="ECO:0000256" key="2">
    <source>
        <dbReference type="ARBA" id="ARBA00022438"/>
    </source>
</evidence>
<feature type="binding site" evidence="8">
    <location>
        <position position="317"/>
    </location>
    <ligand>
        <name>Zn(2+)</name>
        <dbReference type="ChEBI" id="CHEBI:29105"/>
        <label>2</label>
    </ligand>
</feature>
<dbReference type="Gene3D" id="3.40.630.10">
    <property type="entry name" value="Zn peptidases"/>
    <property type="match status" value="1"/>
</dbReference>
<evidence type="ECO:0000256" key="7">
    <source>
        <dbReference type="PIRSR" id="PIRSR001123-1"/>
    </source>
</evidence>
<dbReference type="SUPFAM" id="SSF53187">
    <property type="entry name" value="Zn-dependent exopeptidases"/>
    <property type="match status" value="1"/>
</dbReference>
<organism evidence="9 10">
    <name type="scientific">Candidatus Phytoplasma phoenicium</name>
    <dbReference type="NCBI Taxonomy" id="198422"/>
    <lineage>
        <taxon>Bacteria</taxon>
        <taxon>Bacillati</taxon>
        <taxon>Mycoplasmatota</taxon>
        <taxon>Mollicutes</taxon>
        <taxon>Acholeplasmatales</taxon>
        <taxon>Acholeplasmataceae</taxon>
        <taxon>Candidatus Phytoplasma</taxon>
        <taxon>16SrIX (Pigeon pea witches'-broom group)</taxon>
    </lineage>
</organism>
<dbReference type="Proteomes" id="UP000238672">
    <property type="component" value="Unassembled WGS sequence"/>
</dbReference>
<sequence length="353" mass="38957">MSNWLENLKNLTMLSGVPGQEKKVNNYIKSKIKDLVDKIEYDNLGSMNAYKGTEGPKVMLAGHVDEIGLMVTEITKEGFVKFQILGGWMTSVMLAQLWQIHTKKGVLYAVTGAKPPHSLTPAERMKNPELNSLFLDLGVESKEETENLGVRIGDMVTPYTEFRTLGNPNFLLAKALDNRVGALVVMEVLTALKNNPNQFIGSFTVQEEVGLRGARTSANKVQPSIAIAVDTGISDDTPGDKNVTTKVLGKGPQISCYDSGLIAHKDLREFVLQMANEYKIPYQEPKPTGGQTDASIMHLQNNGAASIVISVPTRYIHSHTSVIHKEDINNTIKLLLLLIQKLDEQKVKEILFN</sequence>
<evidence type="ECO:0000313" key="10">
    <source>
        <dbReference type="Proteomes" id="UP000238672"/>
    </source>
</evidence>
<dbReference type="CDD" id="cd05656">
    <property type="entry name" value="M42_Frv"/>
    <property type="match status" value="1"/>
</dbReference>
<dbReference type="GO" id="GO:0046872">
    <property type="term" value="F:metal ion binding"/>
    <property type="evidence" value="ECO:0007669"/>
    <property type="project" value="UniProtKB-UniRule"/>
</dbReference>
<evidence type="ECO:0000256" key="8">
    <source>
        <dbReference type="PIRSR" id="PIRSR001123-2"/>
    </source>
</evidence>
<dbReference type="Gene3D" id="2.40.30.40">
    <property type="entry name" value="Peptidase M42, domain 2"/>
    <property type="match status" value="1"/>
</dbReference>
<dbReference type="AlphaFoldDB" id="A0A2S8NSX8"/>
<keyword evidence="5" id="KW-0378">Hydrolase</keyword>
<evidence type="ECO:0000256" key="5">
    <source>
        <dbReference type="ARBA" id="ARBA00022801"/>
    </source>
</evidence>
<dbReference type="SUPFAM" id="SSF101821">
    <property type="entry name" value="Aminopeptidase/glucanase lid domain"/>
    <property type="match status" value="1"/>
</dbReference>
<proteinExistence type="inferred from homology"/>
<keyword evidence="3" id="KW-0645">Protease</keyword>
<feature type="binding site" evidence="8">
    <location>
        <position position="230"/>
    </location>
    <ligand>
        <name>Zn(2+)</name>
        <dbReference type="ChEBI" id="CHEBI:29105"/>
        <label>1</label>
    </ligand>
</feature>
<dbReference type="PANTHER" id="PTHR32481:SF0">
    <property type="entry name" value="AMINOPEPTIDASE YPDE-RELATED"/>
    <property type="match status" value="1"/>
</dbReference>
<feature type="binding site" evidence="8">
    <location>
        <position position="63"/>
    </location>
    <ligand>
        <name>Zn(2+)</name>
        <dbReference type="ChEBI" id="CHEBI:29105"/>
        <label>1</label>
    </ligand>
</feature>
<dbReference type="PIRSF" id="PIRSF001123">
    <property type="entry name" value="PepA_GA"/>
    <property type="match status" value="1"/>
</dbReference>
<accession>A0A2S8NSX8</accession>
<dbReference type="GO" id="GO:0006508">
    <property type="term" value="P:proteolysis"/>
    <property type="evidence" value="ECO:0007669"/>
    <property type="project" value="UniProtKB-KW"/>
</dbReference>
<evidence type="ECO:0000256" key="4">
    <source>
        <dbReference type="ARBA" id="ARBA00022723"/>
    </source>
</evidence>
<feature type="binding site" evidence="8">
    <location>
        <position position="177"/>
    </location>
    <ligand>
        <name>Zn(2+)</name>
        <dbReference type="ChEBI" id="CHEBI:29105"/>
        <label>2</label>
    </ligand>
</feature>
<gene>
    <name evidence="9" type="ORF">C6B37_02630</name>
</gene>
<keyword evidence="10" id="KW-1185">Reference proteome</keyword>
<comment type="cofactor">
    <cofactor evidence="8">
        <name>a divalent metal cation</name>
        <dbReference type="ChEBI" id="CHEBI:60240"/>
    </cofactor>
    <text evidence="8">Binds 2 divalent metal cations per subunit.</text>
</comment>
<reference evidence="9 10" key="1">
    <citation type="submission" date="2018-02" db="EMBL/GenBank/DDBJ databases">
        <title>Metagenomics reveals mixed infection of spiroplasma and phytoplasma in chicory.</title>
        <authorList>
            <person name="Polano C."/>
            <person name="Moruzzi S."/>
            <person name="Ermacora P."/>
            <person name="Ferrini F."/>
            <person name="Martini M."/>
            <person name="Firrao G."/>
        </authorList>
    </citation>
    <scope>NUCLEOTIDE SEQUENCE [LARGE SCALE GENOMIC DNA]</scope>
    <source>
        <strain evidence="9 10">ChiP</strain>
    </source>
</reference>
<dbReference type="Pfam" id="PF05343">
    <property type="entry name" value="Peptidase_M42"/>
    <property type="match status" value="1"/>
</dbReference>
<keyword evidence="2" id="KW-0031">Aminopeptidase</keyword>
<dbReference type="GO" id="GO:0004177">
    <property type="term" value="F:aminopeptidase activity"/>
    <property type="evidence" value="ECO:0007669"/>
    <property type="project" value="UniProtKB-UniRule"/>
</dbReference>
<feature type="binding site" evidence="8">
    <location>
        <position position="177"/>
    </location>
    <ligand>
        <name>Zn(2+)</name>
        <dbReference type="ChEBI" id="CHEBI:29105"/>
        <label>1</label>
    </ligand>
</feature>
<feature type="active site" description="Proton acceptor" evidence="7">
    <location>
        <position position="207"/>
    </location>
</feature>
<evidence type="ECO:0000256" key="1">
    <source>
        <dbReference type="ARBA" id="ARBA00006272"/>
    </source>
</evidence>
<evidence type="ECO:0000256" key="3">
    <source>
        <dbReference type="ARBA" id="ARBA00022670"/>
    </source>
</evidence>
<evidence type="ECO:0000313" key="9">
    <source>
        <dbReference type="EMBL" id="PQP79093.1"/>
    </source>
</evidence>
<keyword evidence="4 8" id="KW-0479">Metal-binding</keyword>
<evidence type="ECO:0000256" key="6">
    <source>
        <dbReference type="PIRNR" id="PIRNR001123"/>
    </source>
</evidence>
<comment type="caution">
    <text evidence="9">The sequence shown here is derived from an EMBL/GenBank/DDBJ whole genome shotgun (WGS) entry which is preliminary data.</text>
</comment>
<dbReference type="PANTHER" id="PTHR32481">
    <property type="entry name" value="AMINOPEPTIDASE"/>
    <property type="match status" value="1"/>
</dbReference>
<comment type="similarity">
    <text evidence="1 6">Belongs to the peptidase M42 family.</text>
</comment>